<protein>
    <submittedName>
        <fullName evidence="1">Uncharacterized protein</fullName>
    </submittedName>
</protein>
<proteinExistence type="predicted"/>
<accession>A0A834YFH8</accession>
<evidence type="ECO:0000313" key="1">
    <source>
        <dbReference type="EMBL" id="KAF8388034.1"/>
    </source>
</evidence>
<comment type="caution">
    <text evidence="1">The sequence shown here is derived from an EMBL/GenBank/DDBJ whole genome shotgun (WGS) entry which is preliminary data.</text>
</comment>
<organism evidence="1 2">
    <name type="scientific">Tetracentron sinense</name>
    <name type="common">Spur-leaf</name>
    <dbReference type="NCBI Taxonomy" id="13715"/>
    <lineage>
        <taxon>Eukaryota</taxon>
        <taxon>Viridiplantae</taxon>
        <taxon>Streptophyta</taxon>
        <taxon>Embryophyta</taxon>
        <taxon>Tracheophyta</taxon>
        <taxon>Spermatophyta</taxon>
        <taxon>Magnoliopsida</taxon>
        <taxon>Trochodendrales</taxon>
        <taxon>Trochodendraceae</taxon>
        <taxon>Tetracentron</taxon>
    </lineage>
</organism>
<gene>
    <name evidence="1" type="ORF">HHK36_026700</name>
</gene>
<keyword evidence="2" id="KW-1185">Reference proteome</keyword>
<sequence length="283" mass="30691">MLGGSSRVAKAEAIRLGSSIGAIAPFSLSSLEYPTHLHGMSREQEVGRFLQLRVAIRRVGNTMTDSLLLNLSLLLLDFGSKESSPPSAVLFPVEFQLAAPISAFATSSVAAIHHRTSPTSPPPAISIFRRVAGLWRPCSSIIFPGELGPSPKAPPFISGYETHLRLPALQSSFTVSSGPLSSDPYSISACRQTLYLQIREAPPIILSTITVFHSISACSTSLGFPSATCSLKEGWVYDSWRPVLCYLKIPEALNLALASYWNRDASQAIAEFCLIWPSRWIDT</sequence>
<dbReference type="EMBL" id="JABCRI010000020">
    <property type="protein sequence ID" value="KAF8388034.1"/>
    <property type="molecule type" value="Genomic_DNA"/>
</dbReference>
<dbReference type="Proteomes" id="UP000655225">
    <property type="component" value="Unassembled WGS sequence"/>
</dbReference>
<name>A0A834YFH8_TETSI</name>
<evidence type="ECO:0000313" key="2">
    <source>
        <dbReference type="Proteomes" id="UP000655225"/>
    </source>
</evidence>
<dbReference type="AlphaFoldDB" id="A0A834YFH8"/>
<reference evidence="1 2" key="1">
    <citation type="submission" date="2020-04" db="EMBL/GenBank/DDBJ databases">
        <title>Plant Genome Project.</title>
        <authorList>
            <person name="Zhang R.-G."/>
        </authorList>
    </citation>
    <scope>NUCLEOTIDE SEQUENCE [LARGE SCALE GENOMIC DNA]</scope>
    <source>
        <strain evidence="1">YNK0</strain>
        <tissue evidence="1">Leaf</tissue>
    </source>
</reference>